<feature type="transmembrane region" description="Helical" evidence="1">
    <location>
        <begin position="6"/>
        <end position="24"/>
    </location>
</feature>
<evidence type="ECO:0000313" key="3">
    <source>
        <dbReference type="Proteomes" id="UP001652442"/>
    </source>
</evidence>
<protein>
    <submittedName>
        <fullName evidence="2">DUF3784 domain-containing protein</fullName>
    </submittedName>
</protein>
<dbReference type="EMBL" id="JAOQJQ010000003">
    <property type="protein sequence ID" value="MCU6762490.1"/>
    <property type="molecule type" value="Genomic_DNA"/>
</dbReference>
<dbReference type="Pfam" id="PF12650">
    <property type="entry name" value="DUF3784"/>
    <property type="match status" value="1"/>
</dbReference>
<evidence type="ECO:0000313" key="2">
    <source>
        <dbReference type="EMBL" id="MCU6762490.1"/>
    </source>
</evidence>
<reference evidence="2 3" key="1">
    <citation type="journal article" date="2021" name="ISME Commun">
        <title>Automated analysis of genomic sequences facilitates high-throughput and comprehensive description of bacteria.</title>
        <authorList>
            <person name="Hitch T.C.A."/>
        </authorList>
    </citation>
    <scope>NUCLEOTIDE SEQUENCE [LARGE SCALE GENOMIC DNA]</scope>
    <source>
        <strain evidence="2 3">Sanger_109</strain>
    </source>
</reference>
<name>A0ABT2TJV8_9FIRM</name>
<evidence type="ECO:0000256" key="1">
    <source>
        <dbReference type="SAM" id="Phobius"/>
    </source>
</evidence>
<keyword evidence="1" id="KW-0812">Transmembrane</keyword>
<keyword evidence="1" id="KW-1133">Transmembrane helix</keyword>
<organism evidence="2 3">
    <name type="scientific">Brotonthovivens ammoniilytica</name>
    <dbReference type="NCBI Taxonomy" id="2981725"/>
    <lineage>
        <taxon>Bacteria</taxon>
        <taxon>Bacillati</taxon>
        <taxon>Bacillota</taxon>
        <taxon>Clostridia</taxon>
        <taxon>Lachnospirales</taxon>
        <taxon>Lachnospiraceae</taxon>
        <taxon>Brotonthovivens</taxon>
    </lineage>
</organism>
<dbReference type="InterPro" id="IPR017259">
    <property type="entry name" value="UCP037672"/>
</dbReference>
<gene>
    <name evidence="2" type="ORF">OCV88_09110</name>
</gene>
<keyword evidence="3" id="KW-1185">Reference proteome</keyword>
<feature type="transmembrane region" description="Helical" evidence="1">
    <location>
        <begin position="48"/>
        <end position="69"/>
    </location>
</feature>
<accession>A0ABT2TJV8</accession>
<dbReference type="RefSeq" id="WP_158425192.1">
    <property type="nucleotide sequence ID" value="NZ_JAOQJQ010000003.1"/>
</dbReference>
<comment type="caution">
    <text evidence="2">The sequence shown here is derived from an EMBL/GenBank/DDBJ whole genome shotgun (WGS) entry which is preliminary data.</text>
</comment>
<feature type="transmembrane region" description="Helical" evidence="1">
    <location>
        <begin position="75"/>
        <end position="96"/>
    </location>
</feature>
<dbReference type="Proteomes" id="UP001652442">
    <property type="component" value="Unassembled WGS sequence"/>
</dbReference>
<keyword evidence="1" id="KW-0472">Membrane</keyword>
<proteinExistence type="predicted"/>
<sequence>MRWFELIFLFLCGILFFYLGWQIWKKEKINLIHDYHYKKVKDIDKKAYTGQIGKAMLVIGAGIILTGIVDFITSSLYGWCFFGICFSIGLVVMIHAQIKYNHGIF</sequence>